<comment type="caution">
    <text evidence="1">The sequence shown here is derived from an EMBL/GenBank/DDBJ whole genome shotgun (WGS) entry which is preliminary data.</text>
</comment>
<dbReference type="OrthoDB" id="2967651at2"/>
<keyword evidence="2" id="KW-1185">Reference proteome</keyword>
<dbReference type="Proteomes" id="UP000321574">
    <property type="component" value="Unassembled WGS sequence"/>
</dbReference>
<reference evidence="1 2" key="1">
    <citation type="submission" date="2019-06" db="EMBL/GenBank/DDBJ databases">
        <title>Cerasibacillus sp. nov., isolated from maize field.</title>
        <authorList>
            <person name="Lin S.-Y."/>
            <person name="Tsai C.-F."/>
            <person name="Young C.-C."/>
        </authorList>
    </citation>
    <scope>NUCLEOTIDE SEQUENCE [LARGE SCALE GENOMIC DNA]</scope>
    <source>
        <strain evidence="1 2">CC-CFT480</strain>
    </source>
</reference>
<dbReference type="SUPFAM" id="SSF52821">
    <property type="entry name" value="Rhodanese/Cell cycle control phosphatase"/>
    <property type="match status" value="1"/>
</dbReference>
<organism evidence="1 2">
    <name type="scientific">Cerasibacillus terrae</name>
    <dbReference type="NCBI Taxonomy" id="2498845"/>
    <lineage>
        <taxon>Bacteria</taxon>
        <taxon>Bacillati</taxon>
        <taxon>Bacillota</taxon>
        <taxon>Bacilli</taxon>
        <taxon>Bacillales</taxon>
        <taxon>Bacillaceae</taxon>
        <taxon>Cerasibacillus</taxon>
    </lineage>
</organism>
<dbReference type="EMBL" id="VDUW01000010">
    <property type="protein sequence ID" value="TXL61777.1"/>
    <property type="molecule type" value="Genomic_DNA"/>
</dbReference>
<dbReference type="AlphaFoldDB" id="A0A5C8NL51"/>
<protein>
    <submittedName>
        <fullName evidence="1">Rhodanese-like domain-containing protein</fullName>
    </submittedName>
</protein>
<dbReference type="InterPro" id="IPR036873">
    <property type="entry name" value="Rhodanese-like_dom_sf"/>
</dbReference>
<name>A0A5C8NL51_9BACI</name>
<gene>
    <name evidence="1" type="ORF">FHP05_12825</name>
</gene>
<sequence length="109" mass="12793">MIYKRYVPVYGIKKLDKMLLSEEITLIDVREYNEVYYTKDASVLHMPIPYLGRNYRDIPTKQVAIIASDRISRNVSIRELRKYGFQVIGFYCVAEREVMTKRVATSTCS</sequence>
<accession>A0A5C8NL51</accession>
<proteinExistence type="predicted"/>
<evidence type="ECO:0000313" key="2">
    <source>
        <dbReference type="Proteomes" id="UP000321574"/>
    </source>
</evidence>
<evidence type="ECO:0000313" key="1">
    <source>
        <dbReference type="EMBL" id="TXL61777.1"/>
    </source>
</evidence>